<feature type="compositionally biased region" description="Acidic residues" evidence="12">
    <location>
        <begin position="407"/>
        <end position="433"/>
    </location>
</feature>
<evidence type="ECO:0000256" key="2">
    <source>
        <dbReference type="ARBA" id="ARBA00012438"/>
    </source>
</evidence>
<comment type="catalytic activity">
    <reaction evidence="1">
        <text>ATP + protein L-histidine = ADP + protein N-phospho-L-histidine.</text>
        <dbReference type="EC" id="2.7.13.3"/>
    </reaction>
</comment>
<dbReference type="GO" id="GO:0005737">
    <property type="term" value="C:cytoplasm"/>
    <property type="evidence" value="ECO:0007669"/>
    <property type="project" value="InterPro"/>
</dbReference>
<dbReference type="SUPFAM" id="SSF47226">
    <property type="entry name" value="Histidine-containing phosphotransfer domain, HPT domain"/>
    <property type="match status" value="1"/>
</dbReference>
<dbReference type="InterPro" id="IPR003594">
    <property type="entry name" value="HATPase_dom"/>
</dbReference>
<dbReference type="SMART" id="SM00073">
    <property type="entry name" value="HPT"/>
    <property type="match status" value="1"/>
</dbReference>
<dbReference type="PANTHER" id="PTHR43395">
    <property type="entry name" value="SENSOR HISTIDINE KINASE CHEA"/>
    <property type="match status" value="1"/>
</dbReference>
<dbReference type="Pfam" id="PF01627">
    <property type="entry name" value="Hpt"/>
    <property type="match status" value="1"/>
</dbReference>
<dbReference type="InterPro" id="IPR005467">
    <property type="entry name" value="His_kinase_dom"/>
</dbReference>
<feature type="region of interest" description="Disordered" evidence="12">
    <location>
        <begin position="980"/>
        <end position="1000"/>
    </location>
</feature>
<evidence type="ECO:0000259" key="14">
    <source>
        <dbReference type="PROSITE" id="PS50851"/>
    </source>
</evidence>
<feature type="modified residue" description="Phosphohistidine" evidence="11">
    <location>
        <position position="43"/>
    </location>
</feature>
<dbReference type="Proteomes" id="UP000053157">
    <property type="component" value="Unassembled WGS sequence"/>
</dbReference>
<evidence type="ECO:0000256" key="1">
    <source>
        <dbReference type="ARBA" id="ARBA00000085"/>
    </source>
</evidence>
<feature type="domain" description="Histidine kinase" evidence="13">
    <location>
        <begin position="679"/>
        <end position="915"/>
    </location>
</feature>
<dbReference type="InterPro" id="IPR036061">
    <property type="entry name" value="CheW-like_dom_sf"/>
</dbReference>
<dbReference type="Pfam" id="PF01584">
    <property type="entry name" value="CheW"/>
    <property type="match status" value="1"/>
</dbReference>
<dbReference type="CDD" id="cd16916">
    <property type="entry name" value="HATPase_CheA-like"/>
    <property type="match status" value="1"/>
</dbReference>
<dbReference type="OrthoDB" id="293137at2157"/>
<keyword evidence="10" id="KW-0902">Two-component regulatory system</keyword>
<dbReference type="InterPro" id="IPR002545">
    <property type="entry name" value="CheW-lke_dom"/>
</dbReference>
<dbReference type="PANTHER" id="PTHR43395:SF10">
    <property type="entry name" value="CHEMOTAXIS PROTEIN CHEA"/>
    <property type="match status" value="1"/>
</dbReference>
<keyword evidence="4" id="KW-0145">Chemotaxis</keyword>
<keyword evidence="9" id="KW-0067">ATP-binding</keyword>
<evidence type="ECO:0000313" key="16">
    <source>
        <dbReference type="EMBL" id="KTG31010.1"/>
    </source>
</evidence>
<evidence type="ECO:0000256" key="12">
    <source>
        <dbReference type="SAM" id="MobiDB-lite"/>
    </source>
</evidence>
<feature type="region of interest" description="Disordered" evidence="12">
    <location>
        <begin position="171"/>
        <end position="594"/>
    </location>
</feature>
<keyword evidence="6" id="KW-0808">Transferase</keyword>
<evidence type="ECO:0000259" key="15">
    <source>
        <dbReference type="PROSITE" id="PS50894"/>
    </source>
</evidence>
<dbReference type="GO" id="GO:0000155">
    <property type="term" value="F:phosphorelay sensor kinase activity"/>
    <property type="evidence" value="ECO:0007669"/>
    <property type="project" value="InterPro"/>
</dbReference>
<dbReference type="Pfam" id="PF02518">
    <property type="entry name" value="HATPase_c"/>
    <property type="match status" value="1"/>
</dbReference>
<evidence type="ECO:0000256" key="6">
    <source>
        <dbReference type="ARBA" id="ARBA00022679"/>
    </source>
</evidence>
<evidence type="ECO:0000256" key="10">
    <source>
        <dbReference type="ARBA" id="ARBA00023012"/>
    </source>
</evidence>
<feature type="compositionally biased region" description="Acidic residues" evidence="12">
    <location>
        <begin position="224"/>
        <end position="250"/>
    </location>
</feature>
<sequence length="1062" mass="113792">MSRNDEFVRETRASVRQLTNGLVELERDGGSRELVDDLFRTAHTLKGNCGMAGLDGAGRLAHAVEDFLSGLRDGSLTPNPDLIDASLAAVDDIDAILSEWHEGGEIETDPESTVSTFRSEMQRYRDQPGTNDPMSAQGADPEPIPDPPTDEFDQTVVDALESASGFDDLEGLLAEMDDPDDGTPDEQSRWGTFDQRGASRDEPEALGPSSGPMDDFDAIKSGVETDDVSSLDDELVDTEFGEFDDDDELSIQDLIEGEVAGPDVEDEDEDPQPESVAHDDQSVDPSDTTDTDSRNDAIRPEDFGYEPATASDSDAESTGGKGQTAGEHAPGETADEPAGVTADSSDAANPFEGADVVDPDEPVADEGEVTASEVRDDDTEISFPDGKTFGPGGEESSVADDPAPEVTADDDSTTQSDDESAEQPDAEAAEQPDDGPASPSESGDGELDLSEEFADDGLDLPDEFSDDDLSFDDDDDADAFSDDDLGLTEALDEDGLSEEFADATGVAADHGDESVEEQPDEFDDGLDLPEDFLSGGTELDDDGRVTADSSDSAADTGLSVDPEGDEVSLPDVDLPDIDLPDVDELSGESFAGEFDGDSVADVSFERDEHTMAFESRFAERFGGSVGDDKVQLVQVASATIEESSLDAARYQSSGTASYPPDFGETRESDEIQSLTVDVQNADSLLNLVEELSLTQLRIKQSDGDDIDDHLSVMDSVTSELRRTVMDLRLMPLSTVTDGLPRVVRDIARAQDKRVAFDVSDEGVDLDRSIVEKLGDPLVHLVRNAVDHGIEPPDERVQQGKPREGTIELRARRDRERVVIEVEDDGRGISAERVRQQAIDRDIISRERAERLSLDEVYDLVFEPGFSTTDEVTDVSGRGVGMDAVRRTVNSLDGTVDLKSEPGSGTTVRVRLPVSVAVAKMLFVDVGPEQYAVPANVVDDVEVVDEADLPGDGTVGIEWPDHVADYPEHIPLLRLGEELSVGDETGATDSRDTDDGERSTGKRVLVRLDPETRNAALLCDGVDDAREVVVKPYEKLLGDVPGISGATMSGDGTLVNIVDVTTL</sequence>
<dbReference type="InterPro" id="IPR004105">
    <property type="entry name" value="CheA-like_dim"/>
</dbReference>
<feature type="compositionally biased region" description="Acidic residues" evidence="12">
    <location>
        <begin position="171"/>
        <end position="184"/>
    </location>
</feature>
<comment type="caution">
    <text evidence="16">The sequence shown here is derived from an EMBL/GenBank/DDBJ whole genome shotgun (WGS) entry which is preliminary data.</text>
</comment>
<dbReference type="Gene3D" id="1.20.120.160">
    <property type="entry name" value="HPT domain"/>
    <property type="match status" value="1"/>
</dbReference>
<dbReference type="SMART" id="SM00260">
    <property type="entry name" value="CheW"/>
    <property type="match status" value="1"/>
</dbReference>
<dbReference type="InterPro" id="IPR004358">
    <property type="entry name" value="Sig_transdc_His_kin-like_C"/>
</dbReference>
<feature type="domain" description="HPt" evidence="15">
    <location>
        <begin position="1"/>
        <end position="100"/>
    </location>
</feature>
<feature type="compositionally biased region" description="Acidic residues" evidence="12">
    <location>
        <begin position="514"/>
        <end position="530"/>
    </location>
</feature>
<evidence type="ECO:0000256" key="8">
    <source>
        <dbReference type="ARBA" id="ARBA00022777"/>
    </source>
</evidence>
<keyword evidence="17" id="KW-1185">Reference proteome</keyword>
<dbReference type="Gene3D" id="2.30.30.40">
    <property type="entry name" value="SH3 Domains"/>
    <property type="match status" value="1"/>
</dbReference>
<dbReference type="InterPro" id="IPR037006">
    <property type="entry name" value="CheA-like_homodim_sf"/>
</dbReference>
<dbReference type="PRINTS" id="PR00344">
    <property type="entry name" value="BCTRLSENSOR"/>
</dbReference>
<feature type="domain" description="CheW-like" evidence="14">
    <location>
        <begin position="917"/>
        <end position="1062"/>
    </location>
</feature>
<dbReference type="InterPro" id="IPR008207">
    <property type="entry name" value="Sig_transdc_His_kin_Hpt_dom"/>
</dbReference>
<dbReference type="PROSITE" id="PS50894">
    <property type="entry name" value="HPT"/>
    <property type="match status" value="1"/>
</dbReference>
<dbReference type="RefSeq" id="WP_058570515.1">
    <property type="nucleotide sequence ID" value="NZ_LOPV01000002.1"/>
</dbReference>
<evidence type="ECO:0000256" key="4">
    <source>
        <dbReference type="ARBA" id="ARBA00022500"/>
    </source>
</evidence>
<dbReference type="SMART" id="SM00387">
    <property type="entry name" value="HATPase_c"/>
    <property type="match status" value="1"/>
</dbReference>
<proteinExistence type="predicted"/>
<dbReference type="SUPFAM" id="SSF47384">
    <property type="entry name" value="Homodimeric domain of signal transducing histidine kinase"/>
    <property type="match status" value="1"/>
</dbReference>
<dbReference type="SUPFAM" id="SSF55874">
    <property type="entry name" value="ATPase domain of HSP90 chaperone/DNA topoisomerase II/histidine kinase"/>
    <property type="match status" value="1"/>
</dbReference>
<keyword evidence="7" id="KW-0547">Nucleotide-binding</keyword>
<dbReference type="CDD" id="cd00088">
    <property type="entry name" value="HPT"/>
    <property type="match status" value="1"/>
</dbReference>
<feature type="compositionally biased region" description="Acidic residues" evidence="12">
    <location>
        <begin position="263"/>
        <end position="272"/>
    </location>
</feature>
<keyword evidence="5 11" id="KW-0597">Phosphoprotein</keyword>
<evidence type="ECO:0000256" key="9">
    <source>
        <dbReference type="ARBA" id="ARBA00022840"/>
    </source>
</evidence>
<evidence type="ECO:0000256" key="3">
    <source>
        <dbReference type="ARBA" id="ARBA00021495"/>
    </source>
</evidence>
<dbReference type="AlphaFoldDB" id="A0A0W1SX28"/>
<dbReference type="Gene3D" id="1.10.287.560">
    <property type="entry name" value="Histidine kinase CheA-like, homodimeric domain"/>
    <property type="match status" value="1"/>
</dbReference>
<dbReference type="InterPro" id="IPR036097">
    <property type="entry name" value="HisK_dim/P_sf"/>
</dbReference>
<evidence type="ECO:0000256" key="5">
    <source>
        <dbReference type="ARBA" id="ARBA00022553"/>
    </source>
</evidence>
<feature type="region of interest" description="Disordered" evidence="12">
    <location>
        <begin position="124"/>
        <end position="152"/>
    </location>
</feature>
<evidence type="ECO:0000256" key="11">
    <source>
        <dbReference type="PROSITE-ProRule" id="PRU00110"/>
    </source>
</evidence>
<evidence type="ECO:0000256" key="7">
    <source>
        <dbReference type="ARBA" id="ARBA00022741"/>
    </source>
</evidence>
<feature type="compositionally biased region" description="Acidic residues" evidence="12">
    <location>
        <begin position="562"/>
        <end position="586"/>
    </location>
</feature>
<feature type="compositionally biased region" description="Basic and acidic residues" evidence="12">
    <location>
        <begin position="988"/>
        <end position="1000"/>
    </location>
</feature>
<evidence type="ECO:0000259" key="13">
    <source>
        <dbReference type="PROSITE" id="PS50109"/>
    </source>
</evidence>
<gene>
    <name evidence="16" type="ORF">AUR66_00480</name>
</gene>
<feature type="compositionally biased region" description="Basic and acidic residues" evidence="12">
    <location>
        <begin position="291"/>
        <end position="302"/>
    </location>
</feature>
<dbReference type="PROSITE" id="PS50851">
    <property type="entry name" value="CHEW"/>
    <property type="match status" value="1"/>
</dbReference>
<feature type="compositionally biased region" description="Acidic residues" evidence="12">
    <location>
        <begin position="443"/>
        <end position="501"/>
    </location>
</feature>
<dbReference type="PROSITE" id="PS50109">
    <property type="entry name" value="HIS_KIN"/>
    <property type="match status" value="1"/>
</dbReference>
<name>A0A0W1SX28_9EURY</name>
<dbReference type="InterPro" id="IPR051315">
    <property type="entry name" value="Bact_Chemotaxis_CheA"/>
</dbReference>
<reference evidence="16 17" key="1">
    <citation type="submission" date="2015-12" db="EMBL/GenBank/DDBJ databases">
        <title>Haloferax profundi sp. nov. isolated from the Discovery deep brine-seawater interface in the Red Sea.</title>
        <authorList>
            <person name="Zhang G."/>
            <person name="Stingl U."/>
            <person name="Rashid M."/>
        </authorList>
    </citation>
    <scope>NUCLEOTIDE SEQUENCE [LARGE SCALE GENOMIC DNA]</scope>
    <source>
        <strain evidence="16 17">SB29</strain>
    </source>
</reference>
<dbReference type="GO" id="GO:0006935">
    <property type="term" value="P:chemotaxis"/>
    <property type="evidence" value="ECO:0007669"/>
    <property type="project" value="UniProtKB-KW"/>
</dbReference>
<dbReference type="EMBL" id="LOPV01000002">
    <property type="protein sequence ID" value="KTG31010.1"/>
    <property type="molecule type" value="Genomic_DNA"/>
</dbReference>
<dbReference type="SMART" id="SM01231">
    <property type="entry name" value="H-kinase_dim"/>
    <property type="match status" value="1"/>
</dbReference>
<dbReference type="Gene3D" id="3.30.565.10">
    <property type="entry name" value="Histidine kinase-like ATPase, C-terminal domain"/>
    <property type="match status" value="1"/>
</dbReference>
<dbReference type="InterPro" id="IPR036890">
    <property type="entry name" value="HATPase_C_sf"/>
</dbReference>
<dbReference type="FunFam" id="3.30.565.10:FF:000016">
    <property type="entry name" value="Chemotaxis protein CheA, putative"/>
    <property type="match status" value="1"/>
</dbReference>
<dbReference type="SUPFAM" id="SSF50341">
    <property type="entry name" value="CheW-like"/>
    <property type="match status" value="1"/>
</dbReference>
<organism evidence="16 17">
    <name type="scientific">Haloferax profundi</name>
    <dbReference type="NCBI Taxonomy" id="1544718"/>
    <lineage>
        <taxon>Archaea</taxon>
        <taxon>Methanobacteriati</taxon>
        <taxon>Methanobacteriota</taxon>
        <taxon>Stenosarchaea group</taxon>
        <taxon>Halobacteria</taxon>
        <taxon>Halobacteriales</taxon>
        <taxon>Haloferacaceae</taxon>
        <taxon>Haloferax</taxon>
    </lineage>
</organism>
<dbReference type="EC" id="2.7.13.3" evidence="2"/>
<keyword evidence="8" id="KW-0418">Kinase</keyword>
<evidence type="ECO:0000313" key="17">
    <source>
        <dbReference type="Proteomes" id="UP000053157"/>
    </source>
</evidence>
<dbReference type="GO" id="GO:0005524">
    <property type="term" value="F:ATP binding"/>
    <property type="evidence" value="ECO:0007669"/>
    <property type="project" value="UniProtKB-KW"/>
</dbReference>
<accession>A0A0W1SX28</accession>
<dbReference type="InterPro" id="IPR036641">
    <property type="entry name" value="HPT_dom_sf"/>
</dbReference>
<feature type="compositionally biased region" description="Acidic residues" evidence="12">
    <location>
        <begin position="355"/>
        <end position="368"/>
    </location>
</feature>
<protein>
    <recommendedName>
        <fullName evidence="3">Chemotaxis protein CheA</fullName>
        <ecNumber evidence="2">2.7.13.3</ecNumber>
    </recommendedName>
</protein>